<dbReference type="InterPro" id="IPR032675">
    <property type="entry name" value="LRR_dom_sf"/>
</dbReference>
<dbReference type="InterPro" id="IPR050216">
    <property type="entry name" value="LRR_domain-containing"/>
</dbReference>
<evidence type="ECO:0008006" key="5">
    <source>
        <dbReference type="Google" id="ProtNLM"/>
    </source>
</evidence>
<reference evidence="3" key="1">
    <citation type="journal article" date="2020" name="G3 (Bethesda)">
        <title>High-Quality Assemblies for Three Invasive Social Wasps from the &lt;i&gt;Vespula&lt;/i&gt; Genus.</title>
        <authorList>
            <person name="Harrop T.W.R."/>
            <person name="Guhlin J."/>
            <person name="McLaughlin G.M."/>
            <person name="Permina E."/>
            <person name="Stockwell P."/>
            <person name="Gilligan J."/>
            <person name="Le Lec M.F."/>
            <person name="Gruber M.A.M."/>
            <person name="Quinn O."/>
            <person name="Lovegrove M."/>
            <person name="Duncan E.J."/>
            <person name="Remnant E.J."/>
            <person name="Van Eeckhoven J."/>
            <person name="Graham B."/>
            <person name="Knapp R.A."/>
            <person name="Langford K.W."/>
            <person name="Kronenberg Z."/>
            <person name="Press M.O."/>
            <person name="Eacker S.M."/>
            <person name="Wilson-Rankin E.E."/>
            <person name="Purcell J."/>
            <person name="Lester P.J."/>
            <person name="Dearden P.K."/>
        </authorList>
    </citation>
    <scope>NUCLEOTIDE SEQUENCE</scope>
    <source>
        <strain evidence="3">Marl-1</strain>
    </source>
</reference>
<dbReference type="SUPFAM" id="SSF52075">
    <property type="entry name" value="Outer arm dynein light chain 1"/>
    <property type="match status" value="1"/>
</dbReference>
<keyword evidence="2" id="KW-0677">Repeat</keyword>
<comment type="caution">
    <text evidence="3">The sequence shown here is derived from an EMBL/GenBank/DDBJ whole genome shotgun (WGS) entry which is preliminary data.</text>
</comment>
<name>A0A834IZS1_VESVU</name>
<dbReference type="GO" id="GO:0005737">
    <property type="term" value="C:cytoplasm"/>
    <property type="evidence" value="ECO:0007669"/>
    <property type="project" value="TreeGrafter"/>
</dbReference>
<dbReference type="Proteomes" id="UP000614350">
    <property type="component" value="Unassembled WGS sequence"/>
</dbReference>
<dbReference type="EMBL" id="JACSEA010000023">
    <property type="protein sequence ID" value="KAF7379359.1"/>
    <property type="molecule type" value="Genomic_DNA"/>
</dbReference>
<evidence type="ECO:0000313" key="3">
    <source>
        <dbReference type="EMBL" id="KAF7379359.1"/>
    </source>
</evidence>
<organism evidence="3 4">
    <name type="scientific">Vespula vulgaris</name>
    <name type="common">Yellow jacket</name>
    <name type="synonym">Wasp</name>
    <dbReference type="NCBI Taxonomy" id="7454"/>
    <lineage>
        <taxon>Eukaryota</taxon>
        <taxon>Metazoa</taxon>
        <taxon>Ecdysozoa</taxon>
        <taxon>Arthropoda</taxon>
        <taxon>Hexapoda</taxon>
        <taxon>Insecta</taxon>
        <taxon>Pterygota</taxon>
        <taxon>Neoptera</taxon>
        <taxon>Endopterygota</taxon>
        <taxon>Hymenoptera</taxon>
        <taxon>Apocrita</taxon>
        <taxon>Aculeata</taxon>
        <taxon>Vespoidea</taxon>
        <taxon>Vespidae</taxon>
        <taxon>Vespinae</taxon>
        <taxon>Vespula</taxon>
    </lineage>
</organism>
<dbReference type="AlphaFoldDB" id="A0A834IZS1"/>
<evidence type="ECO:0000256" key="1">
    <source>
        <dbReference type="ARBA" id="ARBA00022614"/>
    </source>
</evidence>
<proteinExistence type="predicted"/>
<keyword evidence="1" id="KW-0433">Leucine-rich repeat</keyword>
<evidence type="ECO:0000313" key="4">
    <source>
        <dbReference type="Proteomes" id="UP000614350"/>
    </source>
</evidence>
<dbReference type="PANTHER" id="PTHR48051:SF54">
    <property type="entry name" value="LEUCINE-RICH REPEAT-CONTAINING PROTEIN"/>
    <property type="match status" value="1"/>
</dbReference>
<evidence type="ECO:0000256" key="2">
    <source>
        <dbReference type="ARBA" id="ARBA00022737"/>
    </source>
</evidence>
<keyword evidence="4" id="KW-1185">Reference proteome</keyword>
<accession>A0A834IZS1</accession>
<dbReference type="InterPro" id="IPR001611">
    <property type="entry name" value="Leu-rich_rpt"/>
</dbReference>
<dbReference type="Pfam" id="PF13855">
    <property type="entry name" value="LRR_8"/>
    <property type="match status" value="1"/>
</dbReference>
<protein>
    <recommendedName>
        <fullName evidence="5">Leucine-rich repeat-containing protein 20</fullName>
    </recommendedName>
</protein>
<dbReference type="Gene3D" id="3.80.10.10">
    <property type="entry name" value="Ribonuclease Inhibitor"/>
    <property type="match status" value="1"/>
</dbReference>
<gene>
    <name evidence="3" type="ORF">HZH66_014730</name>
</gene>
<sequence>MEINLCCKLINNTHSKYRLDSSKAFIMIIQMKAKMKTRREKSWGILVGDSILVHEMHAQYPLAVGQTYRKIFFVNKGNKEKTVLYRSSRKKMRPPAYNAEEVQQIPQEQGERNVAMAVCVQLAGRAIIRVVSRCEEAQDNCNLDLSECQLMQIPDAVYHLMRHTELKRCDLSGNVITKIPPKFAVKFSLITELNLSHNQMSKLPEELAELQALERLNISHNTFIALPPVTCQIPQLKRLLANNNSIIDVDVERIKHAPALEYIDLQANPLTPRMYDLLSTLTRIRVELTPRQVEEWEDLTV</sequence>
<dbReference type="PANTHER" id="PTHR48051">
    <property type="match status" value="1"/>
</dbReference>